<dbReference type="OrthoDB" id="5118185at2"/>
<evidence type="ECO:0008006" key="3">
    <source>
        <dbReference type="Google" id="ProtNLM"/>
    </source>
</evidence>
<proteinExistence type="predicted"/>
<evidence type="ECO:0000313" key="1">
    <source>
        <dbReference type="EMBL" id="TFD31026.1"/>
    </source>
</evidence>
<comment type="caution">
    <text evidence="1">The sequence shown here is derived from an EMBL/GenBank/DDBJ whole genome shotgun (WGS) entry which is preliminary data.</text>
</comment>
<sequence>MASIERIVEEGLLIALSAVRMAVKNHIIVGALREHRDFASADYAAAARTELNRLVSQNEEDAERAGRQRRDLARQWSAFEATDDRKLDVRQLGLRRRVHLELAAALSAVADDDEQVAGLLEHARQDASEEIGSALAARLADQTVDRREPDYAQRRAERIRTLVSTDLAALRSNRRAGSGSGR</sequence>
<dbReference type="AlphaFoldDB" id="A0A4Y8JZT8"/>
<reference evidence="1 2" key="1">
    <citation type="submission" date="2019-03" db="EMBL/GenBank/DDBJ databases">
        <title>Genomics of glacier-inhabiting Cryobacterium strains.</title>
        <authorList>
            <person name="Liu Q."/>
            <person name="Xin Y.-H."/>
        </authorList>
    </citation>
    <scope>NUCLEOTIDE SEQUENCE [LARGE SCALE GENOMIC DNA]</scope>
    <source>
        <strain evidence="1 2">TMT1-51</strain>
    </source>
</reference>
<gene>
    <name evidence="1" type="ORF">E3T49_07100</name>
</gene>
<organism evidence="1 2">
    <name type="scientific">Cryobacterium cryoconiti</name>
    <dbReference type="NCBI Taxonomy" id="1259239"/>
    <lineage>
        <taxon>Bacteria</taxon>
        <taxon>Bacillati</taxon>
        <taxon>Actinomycetota</taxon>
        <taxon>Actinomycetes</taxon>
        <taxon>Micrococcales</taxon>
        <taxon>Microbacteriaceae</taxon>
        <taxon>Cryobacterium</taxon>
    </lineage>
</organism>
<keyword evidence="2" id="KW-1185">Reference proteome</keyword>
<evidence type="ECO:0000313" key="2">
    <source>
        <dbReference type="Proteomes" id="UP000297472"/>
    </source>
</evidence>
<name>A0A4Y8JZT8_9MICO</name>
<dbReference type="Proteomes" id="UP000297472">
    <property type="component" value="Unassembled WGS sequence"/>
</dbReference>
<protein>
    <recommendedName>
        <fullName evidence="3">Asparagine synthase</fullName>
    </recommendedName>
</protein>
<accession>A0A4Y8JZT8</accession>
<dbReference type="EMBL" id="SOHA01000018">
    <property type="protein sequence ID" value="TFD31026.1"/>
    <property type="molecule type" value="Genomic_DNA"/>
</dbReference>
<dbReference type="RefSeq" id="WP_134424271.1">
    <property type="nucleotide sequence ID" value="NZ_SOHA01000018.1"/>
</dbReference>